<evidence type="ECO:0000256" key="4">
    <source>
        <dbReference type="ARBA" id="ARBA00022692"/>
    </source>
</evidence>
<dbReference type="PANTHER" id="PTHR30193:SF37">
    <property type="entry name" value="INNER MEMBRANE ABC TRANSPORTER PERMEASE PROTEIN YCJO"/>
    <property type="match status" value="1"/>
</dbReference>
<evidence type="ECO:0000256" key="2">
    <source>
        <dbReference type="ARBA" id="ARBA00022448"/>
    </source>
</evidence>
<dbReference type="PROSITE" id="PS50928">
    <property type="entry name" value="ABC_TM1"/>
    <property type="match status" value="1"/>
</dbReference>
<dbReference type="GO" id="GO:0055085">
    <property type="term" value="P:transmembrane transport"/>
    <property type="evidence" value="ECO:0007669"/>
    <property type="project" value="InterPro"/>
</dbReference>
<evidence type="ECO:0000313" key="9">
    <source>
        <dbReference type="EMBL" id="HJD43013.1"/>
    </source>
</evidence>
<dbReference type="InterPro" id="IPR000515">
    <property type="entry name" value="MetI-like"/>
</dbReference>
<dbReference type="InterPro" id="IPR051393">
    <property type="entry name" value="ABC_transporter_permease"/>
</dbReference>
<feature type="transmembrane region" description="Helical" evidence="7">
    <location>
        <begin position="215"/>
        <end position="236"/>
    </location>
</feature>
<keyword evidence="5 7" id="KW-1133">Transmembrane helix</keyword>
<reference evidence="9" key="1">
    <citation type="journal article" date="2021" name="PeerJ">
        <title>Extensive microbial diversity within the chicken gut microbiome revealed by metagenomics and culture.</title>
        <authorList>
            <person name="Gilroy R."/>
            <person name="Ravi A."/>
            <person name="Getino M."/>
            <person name="Pursley I."/>
            <person name="Horton D.L."/>
            <person name="Alikhan N.F."/>
            <person name="Baker D."/>
            <person name="Gharbi K."/>
            <person name="Hall N."/>
            <person name="Watson M."/>
            <person name="Adriaenssens E.M."/>
            <person name="Foster-Nyarko E."/>
            <person name="Jarju S."/>
            <person name="Secka A."/>
            <person name="Antonio M."/>
            <person name="Oren A."/>
            <person name="Chaudhuri R.R."/>
            <person name="La Ragione R."/>
            <person name="Hildebrand F."/>
            <person name="Pallen M.J."/>
        </authorList>
    </citation>
    <scope>NUCLEOTIDE SEQUENCE</scope>
    <source>
        <strain evidence="9">ChiBcec15-3976</strain>
    </source>
</reference>
<proteinExistence type="inferred from homology"/>
<dbReference type="EMBL" id="DWUU01000048">
    <property type="protein sequence ID" value="HJD43013.1"/>
    <property type="molecule type" value="Genomic_DNA"/>
</dbReference>
<dbReference type="InterPro" id="IPR035906">
    <property type="entry name" value="MetI-like_sf"/>
</dbReference>
<evidence type="ECO:0000256" key="5">
    <source>
        <dbReference type="ARBA" id="ARBA00022989"/>
    </source>
</evidence>
<comment type="similarity">
    <text evidence="7">Belongs to the binding-protein-dependent transport system permease family.</text>
</comment>
<feature type="transmembrane region" description="Helical" evidence="7">
    <location>
        <begin position="263"/>
        <end position="285"/>
    </location>
</feature>
<feature type="transmembrane region" description="Helical" evidence="7">
    <location>
        <begin position="113"/>
        <end position="133"/>
    </location>
</feature>
<reference evidence="9" key="2">
    <citation type="submission" date="2021-04" db="EMBL/GenBank/DDBJ databases">
        <authorList>
            <person name="Gilroy R."/>
        </authorList>
    </citation>
    <scope>NUCLEOTIDE SEQUENCE</scope>
    <source>
        <strain evidence="9">ChiBcec15-3976</strain>
    </source>
</reference>
<dbReference type="PANTHER" id="PTHR30193">
    <property type="entry name" value="ABC TRANSPORTER PERMEASE PROTEIN"/>
    <property type="match status" value="1"/>
</dbReference>
<keyword evidence="3" id="KW-1003">Cell membrane</keyword>
<dbReference type="Pfam" id="PF00528">
    <property type="entry name" value="BPD_transp_1"/>
    <property type="match status" value="1"/>
</dbReference>
<dbReference type="Gene3D" id="1.10.3720.10">
    <property type="entry name" value="MetI-like"/>
    <property type="match status" value="1"/>
</dbReference>
<evidence type="ECO:0000313" key="10">
    <source>
        <dbReference type="Proteomes" id="UP000823909"/>
    </source>
</evidence>
<dbReference type="GO" id="GO:0005886">
    <property type="term" value="C:plasma membrane"/>
    <property type="evidence" value="ECO:0007669"/>
    <property type="project" value="UniProtKB-SubCell"/>
</dbReference>
<protein>
    <submittedName>
        <fullName evidence="9">Sugar ABC transporter permease</fullName>
    </submittedName>
</protein>
<sequence length="292" mass="32911">MFKKSHPLQSKSEIILRNIVVVAMVIFFTVFLIVPIAIAFAGSFHDWNPLSGTYNFLGVQNYIDVFTSGLFWNSMLNTLIFSVVVIIFRVGLGLAIAYAIYSTLVKHKSFFRAVYYMPVVTPMVAVAFVWKFMYNPQIGTINQIFGLDVNWLMNPKTALAAVMIMTIWKDFGYAVVMYMAGLYSLPADALEAAKVDGANAWQTFKYITFPLLKPMTMFVTITSIISYIQAYVQILIMTEGGPGTATYLSSYIIYDEAFVKYNFGYASALSFVLFVITAFFTWLSFRVSGSEE</sequence>
<comment type="subcellular location">
    <subcellularLocation>
        <location evidence="1 7">Cell membrane</location>
        <topology evidence="1 7">Multi-pass membrane protein</topology>
    </subcellularLocation>
</comment>
<evidence type="ECO:0000256" key="7">
    <source>
        <dbReference type="RuleBase" id="RU363032"/>
    </source>
</evidence>
<accession>A0A9D2RHC9</accession>
<feature type="domain" description="ABC transmembrane type-1" evidence="8">
    <location>
        <begin position="75"/>
        <end position="284"/>
    </location>
</feature>
<dbReference type="AlphaFoldDB" id="A0A9D2RHC9"/>
<name>A0A9D2RHC9_9FIRM</name>
<organism evidence="9 10">
    <name type="scientific">Candidatus Mediterraneibacter quadrami</name>
    <dbReference type="NCBI Taxonomy" id="2838684"/>
    <lineage>
        <taxon>Bacteria</taxon>
        <taxon>Bacillati</taxon>
        <taxon>Bacillota</taxon>
        <taxon>Clostridia</taxon>
        <taxon>Lachnospirales</taxon>
        <taxon>Lachnospiraceae</taxon>
        <taxon>Mediterraneibacter</taxon>
    </lineage>
</organism>
<dbReference type="Proteomes" id="UP000823909">
    <property type="component" value="Unassembled WGS sequence"/>
</dbReference>
<comment type="caution">
    <text evidence="9">The sequence shown here is derived from an EMBL/GenBank/DDBJ whole genome shotgun (WGS) entry which is preliminary data.</text>
</comment>
<evidence type="ECO:0000256" key="3">
    <source>
        <dbReference type="ARBA" id="ARBA00022475"/>
    </source>
</evidence>
<feature type="transmembrane region" description="Helical" evidence="7">
    <location>
        <begin position="158"/>
        <end position="180"/>
    </location>
</feature>
<keyword evidence="2 7" id="KW-0813">Transport</keyword>
<evidence type="ECO:0000256" key="1">
    <source>
        <dbReference type="ARBA" id="ARBA00004651"/>
    </source>
</evidence>
<feature type="transmembrane region" description="Helical" evidence="7">
    <location>
        <begin position="20"/>
        <end position="41"/>
    </location>
</feature>
<evidence type="ECO:0000259" key="8">
    <source>
        <dbReference type="PROSITE" id="PS50928"/>
    </source>
</evidence>
<feature type="transmembrane region" description="Helical" evidence="7">
    <location>
        <begin position="79"/>
        <end position="101"/>
    </location>
</feature>
<keyword evidence="4 7" id="KW-0812">Transmembrane</keyword>
<evidence type="ECO:0000256" key="6">
    <source>
        <dbReference type="ARBA" id="ARBA00023136"/>
    </source>
</evidence>
<dbReference type="SUPFAM" id="SSF161098">
    <property type="entry name" value="MetI-like"/>
    <property type="match status" value="1"/>
</dbReference>
<keyword evidence="6 7" id="KW-0472">Membrane</keyword>
<gene>
    <name evidence="9" type="ORF">H9910_08405</name>
</gene>
<dbReference type="CDD" id="cd06261">
    <property type="entry name" value="TM_PBP2"/>
    <property type="match status" value="1"/>
</dbReference>